<dbReference type="AlphaFoldDB" id="A0A1H9CXJ8"/>
<organism evidence="1 2">
    <name type="scientific">Flavobacterium frigoris</name>
    <dbReference type="NCBI Taxonomy" id="229204"/>
    <lineage>
        <taxon>Bacteria</taxon>
        <taxon>Pseudomonadati</taxon>
        <taxon>Bacteroidota</taxon>
        <taxon>Flavobacteriia</taxon>
        <taxon>Flavobacteriales</taxon>
        <taxon>Flavobacteriaceae</taxon>
        <taxon>Flavobacterium</taxon>
    </lineage>
</organism>
<sequence length="32" mass="3791">MQLHLMQINFHKLQSNYGKDEDLKESLLFVNG</sequence>
<evidence type="ECO:0000313" key="1">
    <source>
        <dbReference type="EMBL" id="SEQ05915.1"/>
    </source>
</evidence>
<dbReference type="EMBL" id="FOFZ01000001">
    <property type="protein sequence ID" value="SEQ05915.1"/>
    <property type="molecule type" value="Genomic_DNA"/>
</dbReference>
<gene>
    <name evidence="1" type="ORF">SAMN05444355_101303</name>
</gene>
<evidence type="ECO:0000313" key="2">
    <source>
        <dbReference type="Proteomes" id="UP000183658"/>
    </source>
</evidence>
<dbReference type="Proteomes" id="UP000183658">
    <property type="component" value="Unassembled WGS sequence"/>
</dbReference>
<accession>A0A1H9CXJ8</accession>
<name>A0A1H9CXJ8_FLAFI</name>
<reference evidence="2" key="1">
    <citation type="submission" date="2016-10" db="EMBL/GenBank/DDBJ databases">
        <authorList>
            <person name="Varghese N."/>
            <person name="Submissions S."/>
        </authorList>
    </citation>
    <scope>NUCLEOTIDE SEQUENCE [LARGE SCALE GENOMIC DNA]</scope>
    <source>
        <strain evidence="2">DSM 15719</strain>
    </source>
</reference>
<proteinExistence type="predicted"/>
<protein>
    <submittedName>
        <fullName evidence="1">Uncharacterized protein</fullName>
    </submittedName>
</protein>
<keyword evidence="2" id="KW-1185">Reference proteome</keyword>